<keyword evidence="3" id="KW-0732">Signal</keyword>
<accession>A0A8S4S2T4</accession>
<protein>
    <recommendedName>
        <fullName evidence="9">Hemolin</fullName>
    </recommendedName>
</protein>
<comment type="caution">
    <text evidence="11">The sequence shown here is derived from an EMBL/GenBank/DDBJ whole genome shotgun (WGS) entry which is preliminary data.</text>
</comment>
<keyword evidence="5" id="KW-1015">Disulfide bond</keyword>
<dbReference type="GO" id="GO:0043005">
    <property type="term" value="C:neuron projection"/>
    <property type="evidence" value="ECO:0007669"/>
    <property type="project" value="TreeGrafter"/>
</dbReference>
<dbReference type="FunFam" id="2.60.40.10:FF:000032">
    <property type="entry name" value="palladin isoform X1"/>
    <property type="match status" value="1"/>
</dbReference>
<evidence type="ECO:0000313" key="12">
    <source>
        <dbReference type="Proteomes" id="UP000838756"/>
    </source>
</evidence>
<dbReference type="InterPro" id="IPR013151">
    <property type="entry name" value="Immunoglobulin_dom"/>
</dbReference>
<evidence type="ECO:0000256" key="9">
    <source>
        <dbReference type="ARBA" id="ARBA00068688"/>
    </source>
</evidence>
<comment type="similarity">
    <text evidence="8">Belongs to the hemolin family.</text>
</comment>
<evidence type="ECO:0000256" key="4">
    <source>
        <dbReference type="ARBA" id="ARBA00022737"/>
    </source>
</evidence>
<keyword evidence="12" id="KW-1185">Reference proteome</keyword>
<dbReference type="PROSITE" id="PS50835">
    <property type="entry name" value="IG_LIKE"/>
    <property type="match status" value="1"/>
</dbReference>
<keyword evidence="2" id="KW-0964">Secreted</keyword>
<evidence type="ECO:0000256" key="1">
    <source>
        <dbReference type="ARBA" id="ARBA00004613"/>
    </source>
</evidence>
<evidence type="ECO:0000256" key="8">
    <source>
        <dbReference type="ARBA" id="ARBA00061228"/>
    </source>
</evidence>
<comment type="subcellular location">
    <subcellularLocation>
        <location evidence="1">Secreted</location>
    </subcellularLocation>
</comment>
<organism evidence="11 12">
    <name type="scientific">Pararge aegeria aegeria</name>
    <dbReference type="NCBI Taxonomy" id="348720"/>
    <lineage>
        <taxon>Eukaryota</taxon>
        <taxon>Metazoa</taxon>
        <taxon>Ecdysozoa</taxon>
        <taxon>Arthropoda</taxon>
        <taxon>Hexapoda</taxon>
        <taxon>Insecta</taxon>
        <taxon>Pterygota</taxon>
        <taxon>Neoptera</taxon>
        <taxon>Endopterygota</taxon>
        <taxon>Lepidoptera</taxon>
        <taxon>Glossata</taxon>
        <taxon>Ditrysia</taxon>
        <taxon>Papilionoidea</taxon>
        <taxon>Nymphalidae</taxon>
        <taxon>Satyrinae</taxon>
        <taxon>Satyrini</taxon>
        <taxon>Parargina</taxon>
        <taxon>Pararge</taxon>
    </lineage>
</organism>
<dbReference type="CDD" id="cd00096">
    <property type="entry name" value="Ig"/>
    <property type="match status" value="1"/>
</dbReference>
<proteinExistence type="inferred from homology"/>
<dbReference type="InterPro" id="IPR013783">
    <property type="entry name" value="Ig-like_fold"/>
</dbReference>
<gene>
    <name evidence="11" type="primary">jg6937</name>
    <name evidence="11" type="ORF">PAEG_LOCUS20878</name>
</gene>
<dbReference type="Pfam" id="PF00047">
    <property type="entry name" value="ig"/>
    <property type="match status" value="1"/>
</dbReference>
<dbReference type="PANTHER" id="PTHR12231:SF253">
    <property type="entry name" value="DPR-INTERACTING PROTEIN ETA, ISOFORM B-RELATED"/>
    <property type="match status" value="1"/>
</dbReference>
<dbReference type="AlphaFoldDB" id="A0A8S4S2T4"/>
<dbReference type="SMART" id="SM00409">
    <property type="entry name" value="IG"/>
    <property type="match status" value="1"/>
</dbReference>
<evidence type="ECO:0000313" key="11">
    <source>
        <dbReference type="EMBL" id="CAH2244997.1"/>
    </source>
</evidence>
<dbReference type="SMART" id="SM00408">
    <property type="entry name" value="IGc2"/>
    <property type="match status" value="1"/>
</dbReference>
<dbReference type="EMBL" id="CAKXAJ010025884">
    <property type="protein sequence ID" value="CAH2244997.1"/>
    <property type="molecule type" value="Genomic_DNA"/>
</dbReference>
<keyword evidence="4" id="KW-0677">Repeat</keyword>
<keyword evidence="7" id="KW-0393">Immunoglobulin domain</keyword>
<dbReference type="Gene3D" id="2.60.40.10">
    <property type="entry name" value="Immunoglobulins"/>
    <property type="match status" value="1"/>
</dbReference>
<evidence type="ECO:0000259" key="10">
    <source>
        <dbReference type="PROSITE" id="PS50835"/>
    </source>
</evidence>
<evidence type="ECO:0000256" key="3">
    <source>
        <dbReference type="ARBA" id="ARBA00022729"/>
    </source>
</evidence>
<dbReference type="InterPro" id="IPR007110">
    <property type="entry name" value="Ig-like_dom"/>
</dbReference>
<evidence type="ECO:0000256" key="5">
    <source>
        <dbReference type="ARBA" id="ARBA00023157"/>
    </source>
</evidence>
<reference evidence="11" key="1">
    <citation type="submission" date="2022-03" db="EMBL/GenBank/DDBJ databases">
        <authorList>
            <person name="Lindestad O."/>
        </authorList>
    </citation>
    <scope>NUCLEOTIDE SEQUENCE</scope>
</reference>
<evidence type="ECO:0000256" key="2">
    <source>
        <dbReference type="ARBA" id="ARBA00022525"/>
    </source>
</evidence>
<dbReference type="SUPFAM" id="SSF48726">
    <property type="entry name" value="Immunoglobulin"/>
    <property type="match status" value="1"/>
</dbReference>
<dbReference type="InterPro" id="IPR051170">
    <property type="entry name" value="Neural/epithelial_adhesion"/>
</dbReference>
<evidence type="ECO:0000256" key="6">
    <source>
        <dbReference type="ARBA" id="ARBA00023180"/>
    </source>
</evidence>
<sequence>MCALNNYISLASTLKENIVRKPACLRVLYNVLKVSRHSGEWLNLTALERVTSGAYLCIATNGVPPSVSKRIPVNVMFTPSVWAGRVAIRALVGTSATLTCTAEAYPAPQTYWILNGEQRLVNGSKYRLGKLSRGYRHTLTLQVNDMSREDAGSYRCHVENSLGKVQAELVDDNHDHHDNDDDHDNDTAAHHHHAVICCKPICYMRRFADDAEMHLEQLHRGVLEDPTLEDSYIVLSQHQMQNLEMVTTM</sequence>
<name>A0A8S4S2T4_9NEOP</name>
<dbReference type="InterPro" id="IPR003599">
    <property type="entry name" value="Ig_sub"/>
</dbReference>
<dbReference type="GO" id="GO:0005576">
    <property type="term" value="C:extracellular region"/>
    <property type="evidence" value="ECO:0007669"/>
    <property type="project" value="UniProtKB-SubCell"/>
</dbReference>
<dbReference type="OrthoDB" id="10012075at2759"/>
<keyword evidence="6" id="KW-0325">Glycoprotein</keyword>
<dbReference type="InterPro" id="IPR036179">
    <property type="entry name" value="Ig-like_dom_sf"/>
</dbReference>
<feature type="domain" description="Ig-like" evidence="10">
    <location>
        <begin position="79"/>
        <end position="170"/>
    </location>
</feature>
<evidence type="ECO:0000256" key="7">
    <source>
        <dbReference type="ARBA" id="ARBA00023319"/>
    </source>
</evidence>
<dbReference type="InterPro" id="IPR003598">
    <property type="entry name" value="Ig_sub2"/>
</dbReference>
<dbReference type="PANTHER" id="PTHR12231">
    <property type="entry name" value="CTX-RELATED TYPE I TRANSMEMBRANE PROTEIN"/>
    <property type="match status" value="1"/>
</dbReference>
<dbReference type="Proteomes" id="UP000838756">
    <property type="component" value="Unassembled WGS sequence"/>
</dbReference>